<organism evidence="1 2">
    <name type="scientific">Penstemon davidsonii</name>
    <dbReference type="NCBI Taxonomy" id="160366"/>
    <lineage>
        <taxon>Eukaryota</taxon>
        <taxon>Viridiplantae</taxon>
        <taxon>Streptophyta</taxon>
        <taxon>Embryophyta</taxon>
        <taxon>Tracheophyta</taxon>
        <taxon>Spermatophyta</taxon>
        <taxon>Magnoliopsida</taxon>
        <taxon>eudicotyledons</taxon>
        <taxon>Gunneridae</taxon>
        <taxon>Pentapetalae</taxon>
        <taxon>asterids</taxon>
        <taxon>lamiids</taxon>
        <taxon>Lamiales</taxon>
        <taxon>Plantaginaceae</taxon>
        <taxon>Cheloneae</taxon>
        <taxon>Penstemon</taxon>
    </lineage>
</organism>
<accession>A0ABR0DQ39</accession>
<dbReference type="EMBL" id="JAYDYQ010001087">
    <property type="protein sequence ID" value="KAK4491050.1"/>
    <property type="molecule type" value="Genomic_DNA"/>
</dbReference>
<proteinExistence type="predicted"/>
<feature type="non-terminal residue" evidence="1">
    <location>
        <position position="1"/>
    </location>
</feature>
<evidence type="ECO:0000313" key="2">
    <source>
        <dbReference type="Proteomes" id="UP001291926"/>
    </source>
</evidence>
<name>A0ABR0DQ39_9LAMI</name>
<reference evidence="1 2" key="1">
    <citation type="journal article" date="2023" name="bioRxiv">
        <title>Genome report: Whole genome sequence and annotation of Penstemon davidsonii.</title>
        <authorList>
            <person name="Ostevik K.L."/>
            <person name="Alabady M."/>
            <person name="Zhang M."/>
            <person name="Rausher M.D."/>
        </authorList>
    </citation>
    <scope>NUCLEOTIDE SEQUENCE [LARGE SCALE GENOMIC DNA]</scope>
    <source>
        <strain evidence="1">DNT005</strain>
        <tissue evidence="1">Whole leaf</tissue>
    </source>
</reference>
<protein>
    <submittedName>
        <fullName evidence="1">Uncharacterized protein</fullName>
    </submittedName>
</protein>
<evidence type="ECO:0000313" key="1">
    <source>
        <dbReference type="EMBL" id="KAK4491050.1"/>
    </source>
</evidence>
<keyword evidence="2" id="KW-1185">Reference proteome</keyword>
<gene>
    <name evidence="1" type="ORF">RD792_001772</name>
</gene>
<sequence length="104" mass="12065">RNLGDGSGFTGRGGLARYQPLDFFDGDWIGGRERWPRMFHTVPQVCRSFKVVLDSFGIFRTGVDPYKILRKPPVPFGFIIMERVCWPYFDPEFDTLQERIHGPP</sequence>
<comment type="caution">
    <text evidence="1">The sequence shown here is derived from an EMBL/GenBank/DDBJ whole genome shotgun (WGS) entry which is preliminary data.</text>
</comment>
<dbReference type="Proteomes" id="UP001291926">
    <property type="component" value="Unassembled WGS sequence"/>
</dbReference>